<evidence type="ECO:0000259" key="6">
    <source>
        <dbReference type="PROSITE" id="PS50089"/>
    </source>
</evidence>
<feature type="region of interest" description="Disordered" evidence="5">
    <location>
        <begin position="69"/>
        <end position="108"/>
    </location>
</feature>
<dbReference type="AlphaFoldDB" id="A0AAN8C9H3"/>
<dbReference type="PANTHER" id="PTHR25465">
    <property type="entry name" value="B-BOX DOMAIN CONTAINING"/>
    <property type="match status" value="1"/>
</dbReference>
<dbReference type="SMART" id="SM00184">
    <property type="entry name" value="RING"/>
    <property type="match status" value="1"/>
</dbReference>
<dbReference type="InterPro" id="IPR027370">
    <property type="entry name" value="Znf-RING_euk"/>
</dbReference>
<evidence type="ECO:0000313" key="8">
    <source>
        <dbReference type="Proteomes" id="UP001335648"/>
    </source>
</evidence>
<dbReference type="PROSITE" id="PS00518">
    <property type="entry name" value="ZF_RING_1"/>
    <property type="match status" value="1"/>
</dbReference>
<reference evidence="7 8" key="1">
    <citation type="journal article" date="2023" name="Mol. Biol. Evol.">
        <title>Genomics of Secondarily Temperate Adaptation in the Only Non-Antarctic Icefish.</title>
        <authorList>
            <person name="Rivera-Colon A.G."/>
            <person name="Rayamajhi N."/>
            <person name="Minhas B.F."/>
            <person name="Madrigal G."/>
            <person name="Bilyk K.T."/>
            <person name="Yoon V."/>
            <person name="Hune M."/>
            <person name="Gregory S."/>
            <person name="Cheng C.H.C."/>
            <person name="Catchen J.M."/>
        </authorList>
    </citation>
    <scope>NUCLEOTIDE SEQUENCE [LARGE SCALE GENOMIC DNA]</scope>
    <source>
        <strain evidence="7">JC2023a</strain>
    </source>
</reference>
<dbReference type="GO" id="GO:0008270">
    <property type="term" value="F:zinc ion binding"/>
    <property type="evidence" value="ECO:0007669"/>
    <property type="project" value="UniProtKB-KW"/>
</dbReference>
<dbReference type="InterPro" id="IPR051051">
    <property type="entry name" value="E3_ubiq-ligase_TRIM/RNF"/>
</dbReference>
<name>A0AAN8C9H3_9TELE</name>
<evidence type="ECO:0000256" key="1">
    <source>
        <dbReference type="ARBA" id="ARBA00022723"/>
    </source>
</evidence>
<keyword evidence="2 4" id="KW-0863">Zinc-finger</keyword>
<gene>
    <name evidence="7" type="ORF">CesoFtcFv8_009445</name>
</gene>
<dbReference type="InterPro" id="IPR013083">
    <property type="entry name" value="Znf_RING/FYVE/PHD"/>
</dbReference>
<evidence type="ECO:0000256" key="4">
    <source>
        <dbReference type="PROSITE-ProRule" id="PRU00175"/>
    </source>
</evidence>
<dbReference type="PROSITE" id="PS50089">
    <property type="entry name" value="ZF_RING_2"/>
    <property type="match status" value="1"/>
</dbReference>
<evidence type="ECO:0000313" key="7">
    <source>
        <dbReference type="EMBL" id="KAK5900031.1"/>
    </source>
</evidence>
<comment type="caution">
    <text evidence="7">The sequence shown here is derived from an EMBL/GenBank/DDBJ whole genome shotgun (WGS) entry which is preliminary data.</text>
</comment>
<accession>A0AAN8C9H3</accession>
<sequence>MMAAMDQSPFSLLSLEEELSCSICLCPFDCPVTIPCGHNFCQDCIVASWKDSYSCPQCRTHFPTKPELKRKHCPQHRRGDLQPAVDQERGRPGDSRGQPSGEPGCHTL</sequence>
<feature type="domain" description="RING-type" evidence="6">
    <location>
        <begin position="21"/>
        <end position="59"/>
    </location>
</feature>
<keyword evidence="1" id="KW-0479">Metal-binding</keyword>
<protein>
    <recommendedName>
        <fullName evidence="6">RING-type domain-containing protein</fullName>
    </recommendedName>
</protein>
<dbReference type="Proteomes" id="UP001335648">
    <property type="component" value="Unassembled WGS sequence"/>
</dbReference>
<evidence type="ECO:0000256" key="2">
    <source>
        <dbReference type="ARBA" id="ARBA00022771"/>
    </source>
</evidence>
<dbReference type="InterPro" id="IPR001841">
    <property type="entry name" value="Znf_RING"/>
</dbReference>
<dbReference type="InterPro" id="IPR017907">
    <property type="entry name" value="Znf_RING_CS"/>
</dbReference>
<dbReference type="EMBL" id="JAULUE010002052">
    <property type="protein sequence ID" value="KAK5900031.1"/>
    <property type="molecule type" value="Genomic_DNA"/>
</dbReference>
<keyword evidence="8" id="KW-1185">Reference proteome</keyword>
<organism evidence="7 8">
    <name type="scientific">Champsocephalus esox</name>
    <name type="common">pike icefish</name>
    <dbReference type="NCBI Taxonomy" id="159716"/>
    <lineage>
        <taxon>Eukaryota</taxon>
        <taxon>Metazoa</taxon>
        <taxon>Chordata</taxon>
        <taxon>Craniata</taxon>
        <taxon>Vertebrata</taxon>
        <taxon>Euteleostomi</taxon>
        <taxon>Actinopterygii</taxon>
        <taxon>Neopterygii</taxon>
        <taxon>Teleostei</taxon>
        <taxon>Neoteleostei</taxon>
        <taxon>Acanthomorphata</taxon>
        <taxon>Eupercaria</taxon>
        <taxon>Perciformes</taxon>
        <taxon>Notothenioidei</taxon>
        <taxon>Channichthyidae</taxon>
        <taxon>Champsocephalus</taxon>
    </lineage>
</organism>
<evidence type="ECO:0000256" key="5">
    <source>
        <dbReference type="SAM" id="MobiDB-lite"/>
    </source>
</evidence>
<dbReference type="SUPFAM" id="SSF57850">
    <property type="entry name" value="RING/U-box"/>
    <property type="match status" value="1"/>
</dbReference>
<proteinExistence type="predicted"/>
<dbReference type="Gene3D" id="3.30.40.10">
    <property type="entry name" value="Zinc/RING finger domain, C3HC4 (zinc finger)"/>
    <property type="match status" value="1"/>
</dbReference>
<dbReference type="PANTHER" id="PTHR25465:SF77">
    <property type="entry name" value="E3 UBIQUITIN_ISG15 LIGASE TRIM25"/>
    <property type="match status" value="1"/>
</dbReference>
<evidence type="ECO:0000256" key="3">
    <source>
        <dbReference type="ARBA" id="ARBA00022833"/>
    </source>
</evidence>
<dbReference type="Pfam" id="PF13445">
    <property type="entry name" value="zf-RING_UBOX"/>
    <property type="match status" value="1"/>
</dbReference>
<keyword evidence="3" id="KW-0862">Zinc</keyword>